<dbReference type="GO" id="GO:0008569">
    <property type="term" value="F:minus-end-directed microtubule motor activity"/>
    <property type="evidence" value="ECO:0007669"/>
    <property type="project" value="InterPro"/>
</dbReference>
<dbReference type="InterPro" id="IPR026983">
    <property type="entry name" value="DHC"/>
</dbReference>
<keyword evidence="9 14" id="KW-0175">Coiled coil</keyword>
<dbReference type="InterPro" id="IPR041658">
    <property type="entry name" value="AAA_lid_11"/>
</dbReference>
<dbReference type="PROSITE" id="PS00675">
    <property type="entry name" value="SIGMA54_INTERACT_1"/>
    <property type="match status" value="1"/>
</dbReference>
<dbReference type="InterPro" id="IPR043160">
    <property type="entry name" value="Dynein_C_barrel"/>
</dbReference>
<keyword evidence="10" id="KW-0969">Cilium</keyword>
<dbReference type="GO" id="GO:0005930">
    <property type="term" value="C:axoneme"/>
    <property type="evidence" value="ECO:0007669"/>
    <property type="project" value="UniProtKB-SubCell"/>
</dbReference>
<dbReference type="FunFam" id="1.10.8.710:FF:000004">
    <property type="entry name" value="Dynein axonemal heavy chain 6"/>
    <property type="match status" value="1"/>
</dbReference>
<evidence type="ECO:0000256" key="7">
    <source>
        <dbReference type="ARBA" id="ARBA00022840"/>
    </source>
</evidence>
<dbReference type="FunFam" id="3.20.180.20:FF:000004">
    <property type="entry name" value="Dynein axonemal heavy chain 6"/>
    <property type="match status" value="1"/>
</dbReference>
<organism evidence="16">
    <name type="scientific">Schistocephalus solidus</name>
    <name type="common">Tapeworm</name>
    <dbReference type="NCBI Taxonomy" id="70667"/>
    <lineage>
        <taxon>Eukaryota</taxon>
        <taxon>Metazoa</taxon>
        <taxon>Spiralia</taxon>
        <taxon>Lophotrochozoa</taxon>
        <taxon>Platyhelminthes</taxon>
        <taxon>Cestoda</taxon>
        <taxon>Eucestoda</taxon>
        <taxon>Diphyllobothriidea</taxon>
        <taxon>Diphyllobothriidae</taxon>
        <taxon>Schistocephalus</taxon>
    </lineage>
</organism>
<dbReference type="InterPro" id="IPR025662">
    <property type="entry name" value="Sigma_54_int_dom_ATP-bd_1"/>
</dbReference>
<feature type="domain" description="AAA+ ATPase" evidence="15">
    <location>
        <begin position="1219"/>
        <end position="1377"/>
    </location>
</feature>
<dbReference type="Pfam" id="PF17852">
    <property type="entry name" value="Dynein_AAA_lid"/>
    <property type="match status" value="1"/>
</dbReference>
<dbReference type="InterPro" id="IPR041466">
    <property type="entry name" value="Dynein_AAA5_ext"/>
</dbReference>
<evidence type="ECO:0000256" key="6">
    <source>
        <dbReference type="ARBA" id="ARBA00022741"/>
    </source>
</evidence>
<dbReference type="Pfam" id="PF12775">
    <property type="entry name" value="AAA_7"/>
    <property type="match status" value="1"/>
</dbReference>
<accession>A0A0X3PTZ1</accession>
<evidence type="ECO:0000256" key="11">
    <source>
        <dbReference type="ARBA" id="ARBA00023175"/>
    </source>
</evidence>
<keyword evidence="13" id="KW-0966">Cell projection</keyword>
<evidence type="ECO:0000256" key="5">
    <source>
        <dbReference type="ARBA" id="ARBA00022737"/>
    </source>
</evidence>
<keyword evidence="8" id="KW-0243">Dynein</keyword>
<name>A0A0X3PTZ1_SCHSO</name>
<dbReference type="FunFam" id="3.40.50.300:FF:001143">
    <property type="entry name" value="Dynein axonemal heavy chain 6"/>
    <property type="match status" value="1"/>
</dbReference>
<evidence type="ECO:0000259" key="15">
    <source>
        <dbReference type="SMART" id="SM00382"/>
    </source>
</evidence>
<dbReference type="Gene3D" id="1.10.8.710">
    <property type="match status" value="1"/>
</dbReference>
<dbReference type="InterPro" id="IPR042219">
    <property type="entry name" value="AAA_lid_11_sf"/>
</dbReference>
<comment type="subcellular location">
    <subcellularLocation>
        <location evidence="1">Cytoplasm</location>
        <location evidence="1">Cytoskeleton</location>
        <location evidence="1">Cilium axoneme</location>
    </subcellularLocation>
</comment>
<reference evidence="16" key="1">
    <citation type="submission" date="2016-01" db="EMBL/GenBank/DDBJ databases">
        <title>Reference transcriptome for the parasite Schistocephalus solidus: insights into the molecular evolution of parasitism.</title>
        <authorList>
            <person name="Hebert F.O."/>
            <person name="Grambauer S."/>
            <person name="Barber I."/>
            <person name="Landry C.R."/>
            <person name="Aubin-Horth N."/>
        </authorList>
    </citation>
    <scope>NUCLEOTIDE SEQUENCE</scope>
</reference>
<keyword evidence="4" id="KW-0493">Microtubule</keyword>
<evidence type="ECO:0000256" key="3">
    <source>
        <dbReference type="ARBA" id="ARBA00022490"/>
    </source>
</evidence>
<gene>
    <name evidence="16" type="primary">DYH6</name>
    <name evidence="16" type="ORF">TR99392</name>
</gene>
<dbReference type="FunFam" id="1.20.920.20:FF:000006">
    <property type="entry name" value="Dynein, axonemal, heavy chain 6"/>
    <property type="match status" value="1"/>
</dbReference>
<evidence type="ECO:0000256" key="8">
    <source>
        <dbReference type="ARBA" id="ARBA00023017"/>
    </source>
</evidence>
<dbReference type="SMART" id="SM00382">
    <property type="entry name" value="AAA"/>
    <property type="match status" value="3"/>
</dbReference>
<dbReference type="InterPro" id="IPR041228">
    <property type="entry name" value="Dynein_C"/>
</dbReference>
<dbReference type="Gene3D" id="1.10.8.720">
    <property type="entry name" value="Region D6 of dynein motor"/>
    <property type="match status" value="1"/>
</dbReference>
<keyword evidence="7" id="KW-0067">ATP-binding</keyword>
<dbReference type="Pfam" id="PF12777">
    <property type="entry name" value="MT"/>
    <property type="match status" value="1"/>
</dbReference>
<evidence type="ECO:0000256" key="4">
    <source>
        <dbReference type="ARBA" id="ARBA00022701"/>
    </source>
</evidence>
<dbReference type="InterPro" id="IPR013602">
    <property type="entry name" value="Dynein_heavy_linker"/>
</dbReference>
<dbReference type="InterPro" id="IPR035699">
    <property type="entry name" value="AAA_6"/>
</dbReference>
<dbReference type="Pfam" id="PF03028">
    <property type="entry name" value="Dynein_heavy"/>
    <property type="match status" value="1"/>
</dbReference>
<dbReference type="GO" id="GO:0005524">
    <property type="term" value="F:ATP binding"/>
    <property type="evidence" value="ECO:0007669"/>
    <property type="project" value="UniProtKB-KW"/>
</dbReference>
<dbReference type="Gene3D" id="1.10.287.2620">
    <property type="match status" value="1"/>
</dbReference>
<dbReference type="Gene3D" id="1.20.920.20">
    <property type="match status" value="1"/>
</dbReference>
<dbReference type="GO" id="GO:0030286">
    <property type="term" value="C:dynein complex"/>
    <property type="evidence" value="ECO:0007669"/>
    <property type="project" value="UniProtKB-KW"/>
</dbReference>
<dbReference type="FunFam" id="3.40.50.300:FF:001145">
    <property type="entry name" value="Putative dynein heavy chain"/>
    <property type="match status" value="1"/>
</dbReference>
<dbReference type="Pfam" id="PF12781">
    <property type="entry name" value="AAA_9"/>
    <property type="match status" value="1"/>
</dbReference>
<keyword evidence="3" id="KW-0963">Cytoplasm</keyword>
<dbReference type="PANTHER" id="PTHR22878:SF68">
    <property type="entry name" value="DYNEIN HEAVY CHAIN 6, AXONEMAL-LIKE"/>
    <property type="match status" value="1"/>
</dbReference>
<feature type="domain" description="AAA+ ATPase" evidence="15">
    <location>
        <begin position="1563"/>
        <end position="1711"/>
    </location>
</feature>
<dbReference type="InterPro" id="IPR004273">
    <property type="entry name" value="Dynein_heavy_D6_P-loop"/>
</dbReference>
<evidence type="ECO:0000256" key="2">
    <source>
        <dbReference type="ARBA" id="ARBA00008887"/>
    </source>
</evidence>
<dbReference type="Pfam" id="PF12774">
    <property type="entry name" value="AAA_6"/>
    <property type="match status" value="1"/>
</dbReference>
<dbReference type="Gene3D" id="3.20.180.20">
    <property type="entry name" value="Dynein heavy chain, N-terminal domain 2"/>
    <property type="match status" value="1"/>
</dbReference>
<keyword evidence="11" id="KW-0505">Motor protein</keyword>
<dbReference type="GO" id="GO:0005874">
    <property type="term" value="C:microtubule"/>
    <property type="evidence" value="ECO:0007669"/>
    <property type="project" value="UniProtKB-KW"/>
</dbReference>
<dbReference type="FunFam" id="1.10.287.2620:FF:000001">
    <property type="entry name" value="Cytoplasmic dynein heavy chain 1"/>
    <property type="match status" value="1"/>
</dbReference>
<dbReference type="EMBL" id="GEEE01007832">
    <property type="protein sequence ID" value="JAP55393.1"/>
    <property type="molecule type" value="Transcribed_RNA"/>
</dbReference>
<dbReference type="InterPro" id="IPR042228">
    <property type="entry name" value="Dynein_linker_3"/>
</dbReference>
<dbReference type="FunFam" id="1.20.920.30:FF:000005">
    <property type="entry name" value="Dynein, axonemal, heavy chain 2"/>
    <property type="match status" value="1"/>
</dbReference>
<comment type="similarity">
    <text evidence="2">Belongs to the dynein heavy chain family.</text>
</comment>
<feature type="non-terminal residue" evidence="16">
    <location>
        <position position="1"/>
    </location>
</feature>
<feature type="coiled-coil region" evidence="14">
    <location>
        <begin position="2377"/>
        <end position="2421"/>
    </location>
</feature>
<dbReference type="InterPro" id="IPR041589">
    <property type="entry name" value="DNAH3_AAA_lid_1"/>
</dbReference>
<dbReference type="InterPro" id="IPR024317">
    <property type="entry name" value="Dynein_heavy_chain_D4_dom"/>
</dbReference>
<evidence type="ECO:0000256" key="12">
    <source>
        <dbReference type="ARBA" id="ARBA00023212"/>
    </source>
</evidence>
<dbReference type="GO" id="GO:0007018">
    <property type="term" value="P:microtubule-based movement"/>
    <property type="evidence" value="ECO:0007669"/>
    <property type="project" value="InterPro"/>
</dbReference>
<dbReference type="Gene3D" id="3.40.50.300">
    <property type="entry name" value="P-loop containing nucleotide triphosphate hydrolases"/>
    <property type="match status" value="5"/>
</dbReference>
<dbReference type="CDD" id="cd00009">
    <property type="entry name" value="AAA"/>
    <property type="match status" value="1"/>
</dbReference>
<sequence length="3626" mass="411468">FEDKTCGQGPQLRAIFEEDMQLQGIISGLQNNVNYAFNAINHYIGTFTEITDFFKSNESVTQESVEIARNAVAGDLKGVKRLQSDVDFFREGLATYHRQATMTNKIPNCRPIGLFMVDTTAFKNKVIPSPLRCLDCIHAIIPLVSRKEVDRLTQETQDAEYTLALPLSTTADYVSHLAFLRKVQLRIEPLEQEADVVRSLYELIDHFKVPSPPEDFAVYQTLFPGIERAKTAIDRALAERDGSIDKFCACLDKDIGELLHDIREAKQAVGNPMLLDIDKEREPLLNELARVREIVDELQTRAQTYRGYQKSFKDLSQQISGTSLEDQILARPNIRATNFMDWLSKLYPNIVKVEQPRFVELEEVSTELRLKQLLWDSITEWDQKHQKWMEADFMSLDPEDVSGTTMKFNKTVTQLEKGLPPNNVVPLLKYKVDKMRVMLPAISDMRNPALKPRHWTLLEEVIGFSMKDLPMPLNLGKLVELNAFQHSERIQEIAGMASSEASLETLLKKVEDSWKTTEFIVLPFKDSKDVFILGGTDEIQQLWDDSNINISTIASSRHVGPIRPKVDEWVNKLQLFGDTLEEWMNCQRGWMYLESIFSAPDIQRQLPSEAKSFMALDKSFKDVMRKVQKVPLAMRAATQPGLLDTFRNNNQLLEQIQKCLEAYLESKRAVFPRFYFLSNDELLSILAQTRNPLAVQPHLQKCFDAISKLEFALNPEYTENSSEPRFTNDILAMLSPEGERVSLGKGLKARGNVEEWLGKVEEAMVTNLRRQMKQAIADVYSMSREEWLTSHTNQITLTVEQLMWARSITEILDGDSDRLEGMQDYEKKSYDALNGLAKMVRGKLPKLIRMLMCSLITIDVHARDMVTEMVANQVDSLSNFDWQRQLRYYWDTEIDNCVVHMSTSRYVYGYEYLGASPRLVITPLTDRCYLCLMGALQLDLGGAPAGPAGTGKTETTKDLAKALAKQCVVFNCSDGLDYKMMGRFFSGLAQSGAWCCFDEFNRIDIEVLSVIAQQLITIRLAKAAKVSRFMFEGREIKLTPSCAAFITMNPGYAGRTELPDNLKALFRPISMMVPDYKLIAEVILYSEGFESSKTLALKMTQMYKLCSEQLSRQDHYDFGMRALKSVLVMAGALKRENADKPEDVVLIRALKDSNLPKFLVQDAVLFQAILQDLFPGVVLPEHDYGHFQAVIEEVTASFGLQVVPQQVTKVIQFYETLLVRHGVMLVGPTGGGKTTVYKILAKTLGNLHADGLGEENPAYQPVKTYVLNPKSITMGELYGEVNAVTFEWHDGLMAFVVRQTCVDPTSDHQWIICDGPVDALWIENMNTVLDDNKMLCLANSERIKLTQYVHMLFEVADLAVASPATVSRCGMVYVDPNDLGWLPYVQTWMSTMETKLSEGVRNYLLKLFNTYVDAGLKFIMKLPTIIPQVPISRVRTMCVLIEVLLTHEGAPDLKGDVQKLQPTLAITFVFAFLWGLAGNVVGDRTNDVESFIRNLFEDCSDARMPPSSDLWSCYVDYKLRRFDNWEKLMPKFQYNKNVPFFDCFVPTVDTVRYGYILEKLLAAKQSVLFTGETGVGKTAVARSTLDGIYEQASYVPVFINFSAQTSSFRTQEMIVGKLEKRKKGVLGAPKQKRIILFVDDLNMPKLDTYGSQPPIELLRQLQDFGGFYDRDKLTWISIEDVTLSAACGPPGGGRNPTTPRLIRHFTVLAIPPPAEFTLKRIFTAIMQGFMLDYPAALRPLAEPIVNGAVEMYGRLASELLPTPAKSHYVFNLRDLSKCIQGILQTNPISIRDKGCLTRLFYHECSRVFHDRLIDDIDRNFFNTMLAEIASKFFSESIEAAKFSSNPLFFGDFMTVGAPREERLYEEITDFPKLQGVLQEYLEDYNMVYSKESKLVFFVDAIQHVCRIARMIRQDRGNALLVGVGGTGKQSLTRLSAHMNGYECFQIELSRGYDYSAFHDDLKKLYFKAGVEGKSTVFLFTDNQIIMEEFLEDLNNILNSGEVPSLFDPEEYERLIIGCRPAAKEAGIAEGNRDGIYNFCITRVRNNLHLVLCMSPVGSAFRSRCRMFPSLVNCCTIDWFTEWPEDALLGVAQSSFKQVELEPESIKEKIAEMCTATHLAVSQTAVRFFQELKRYYYTTPTSYLELISTYKKMLDEKKNQVVLEQSKFKNGLAKISETNELITHMEAELTEMRPTLETKQKDTEKLMMKLAEDQEKADVVRNRVKDDEAVAKQKALETQAIADDAQRDLDEALPALQAANKALDSLDKNDISEIRVFTKPPQLVQTVMEAVCLMLGQKTDWASAKTVLGDSNFLKKLVEYPKDSISDGLLKKLKKYIENPDFVPEVIEKTSKACKSLCMWVRALDLYARVFRMVEPKRKRLEEANQELDVVVSQLREKQAALKEVEDKIAQMQAVYDKSVAEKKALEHNLALTAARLKRAGKLTTALADEKERWIVSVGVYDTQLGNLVGDVFIAAACVAYYGAFTTEYRASLVDQWVTKCNALEIPVTEGVGLFAVLGDAFELRQWNSQGLPRDQVSTENAILVTRSRRWPLMIDPQEQANRWIRNKEVDNGLKIVKSTDTNMLRVLESCIRVGSPMLLEDVGESLDPSLEPVLLRQTFIKGGRLLIRLGDSDVDYDKKFQLYITTKLPNPHYMPEVAIKVTLINFTVTPTGLGDQLLGEVTRLERPELEEARVQLIVHINADKTQLQQIEDKILKLLFESKGNILDNEALINTLNESKTTSAEINKRLVEAEATEEMITTARSKYTPIAARGSVLYFVIATLADIDPMYQFSLKYFKSLFNLTIEKCPKDEEEDRAEVLIKAITLATYNNVARGLFERDKLVFSFMLCAKVFIHDGLIEQSHWDYLISCMSNKDRERPEQPADTIDWLSSKQWKAIADLAHYLPDVFQTLPNDVNKVRIWVDLRTPNDLPNEGITVCLTPPELKLPDGDWNQKLTNFQKLILVAAVAEEQFIAAVTEFVRISLGKPFIEAPAVDLPLLYADMDNVTPLVFVLSPGSDPMSQFQRFAKEMNYLERIQAVSLGQGQGPTAEKLMEKAAKTGDWVFLQNCHLAASWMLRMEEIIKERAEDPTQTHESFRLYLSSMPAKSFPIGVLQNSVKVTNEPPKGIKANVRRALNDMANEYFEDSVLGNDWRKVVFGICLFHAVILERRKFGPLGWNIRYEFNDSDRECALLNLNLFCGEQGVAWDALTYITSEITYGGRVTDAWDQRCLRTILTRFFAPKILEPGFKFSESGIFYPPDVTKLADCREYVETFPIQDSTELFAMHENANLVFQQKETRTLLRTILEIQPKAGGGEKGQTPDDIVFDLAGDILERLPEKIDIEQAKADHFTLDAKGRTNSLTTVLTQEVDRYNKLLQIMKISLEQLQKAVKGFVVMSEQLEMIYYSFLLNSVPEHWSNSAYPSLKPLSGWVKDLILRCEFIRTWMISGQPKSFWISGFFFPQGFLTGILQNYARKYDLPIDHLSFDFTVYPEYRDQAEYAAQLKEVKFGETVPADAAIETPKDGVLIHGLLMDGFRWDDEHQIIADSVLGELLVPLPIVHMKPEMDFKPDPRKYIAPLYKTSVRAGVLSTTGISTNFITAIPLPQRRTSDHWILLGAALVCESPHD</sequence>
<dbReference type="FunFam" id="3.40.50.300:FF:002141">
    <property type="entry name" value="Dynein heavy chain"/>
    <property type="match status" value="1"/>
</dbReference>
<dbReference type="SUPFAM" id="SSF52540">
    <property type="entry name" value="P-loop containing nucleoside triphosphate hydrolases"/>
    <property type="match status" value="4"/>
</dbReference>
<dbReference type="InterPro" id="IPR043157">
    <property type="entry name" value="Dynein_AAA1S"/>
</dbReference>
<dbReference type="FunFam" id="1.20.140.100:FF:000004">
    <property type="entry name" value="Dynein axonemal heavy chain 6"/>
    <property type="match status" value="1"/>
</dbReference>
<dbReference type="GO" id="GO:0045505">
    <property type="term" value="F:dynein intermediate chain binding"/>
    <property type="evidence" value="ECO:0007669"/>
    <property type="project" value="InterPro"/>
</dbReference>
<dbReference type="InterPro" id="IPR042222">
    <property type="entry name" value="Dynein_2_N"/>
</dbReference>
<evidence type="ECO:0000256" key="9">
    <source>
        <dbReference type="ARBA" id="ARBA00023054"/>
    </source>
</evidence>
<dbReference type="Gene3D" id="6.10.140.1060">
    <property type="match status" value="1"/>
</dbReference>
<dbReference type="InterPro" id="IPR035706">
    <property type="entry name" value="AAA_9"/>
</dbReference>
<dbReference type="Gene3D" id="1.20.1270.280">
    <property type="match status" value="1"/>
</dbReference>
<feature type="domain" description="AAA+ ATPase" evidence="15">
    <location>
        <begin position="938"/>
        <end position="1077"/>
    </location>
</feature>
<evidence type="ECO:0000256" key="10">
    <source>
        <dbReference type="ARBA" id="ARBA00023069"/>
    </source>
</evidence>
<dbReference type="Gene3D" id="1.10.8.1220">
    <property type="match status" value="1"/>
</dbReference>
<dbReference type="FunFam" id="3.40.50.300:FF:000063">
    <property type="entry name" value="dynein heavy chain 6, axonemal"/>
    <property type="match status" value="1"/>
</dbReference>
<dbReference type="FunFam" id="1.20.58.1120:FF:000001">
    <property type="entry name" value="dynein heavy chain 2, axonemal"/>
    <property type="match status" value="1"/>
</dbReference>
<dbReference type="Gene3D" id="1.20.920.30">
    <property type="match status" value="1"/>
</dbReference>
<dbReference type="Gene3D" id="1.20.58.1120">
    <property type="match status" value="1"/>
</dbReference>
<keyword evidence="12" id="KW-0206">Cytoskeleton</keyword>
<dbReference type="FunFam" id="1.10.8.1220:FF:000001">
    <property type="entry name" value="Dynein axonemal heavy chain 5"/>
    <property type="match status" value="1"/>
</dbReference>
<dbReference type="GO" id="GO:0051959">
    <property type="term" value="F:dynein light intermediate chain binding"/>
    <property type="evidence" value="ECO:0007669"/>
    <property type="project" value="InterPro"/>
</dbReference>
<evidence type="ECO:0000256" key="1">
    <source>
        <dbReference type="ARBA" id="ARBA00004430"/>
    </source>
</evidence>
<evidence type="ECO:0000256" key="14">
    <source>
        <dbReference type="SAM" id="Coils"/>
    </source>
</evidence>
<dbReference type="FunFam" id="3.40.50.300:FF:000362">
    <property type="entry name" value="Dynein, axonemal, heavy chain 6"/>
    <property type="match status" value="1"/>
</dbReference>
<dbReference type="Gene3D" id="1.20.140.100">
    <property type="entry name" value="Dynein heavy chain, N-terminal domain 2"/>
    <property type="match status" value="1"/>
</dbReference>
<protein>
    <submittedName>
        <fullName evidence="16">Dynein heavy chain 6</fullName>
    </submittedName>
</protein>
<evidence type="ECO:0000256" key="13">
    <source>
        <dbReference type="ARBA" id="ARBA00023273"/>
    </source>
</evidence>
<dbReference type="Pfam" id="PF17857">
    <property type="entry name" value="AAA_lid_1"/>
    <property type="match status" value="1"/>
</dbReference>
<dbReference type="FunFam" id="1.20.1270.280:FF:000001">
    <property type="entry name" value="dynein heavy chain 7, axonemal"/>
    <property type="match status" value="1"/>
</dbReference>
<dbReference type="Pfam" id="PF12780">
    <property type="entry name" value="AAA_8"/>
    <property type="match status" value="1"/>
</dbReference>
<dbReference type="Pfam" id="PF08393">
    <property type="entry name" value="DHC_N2"/>
    <property type="match status" value="1"/>
</dbReference>
<dbReference type="FunFam" id="3.10.490.20:FF:000005">
    <property type="entry name" value="Dynein axonemal heavy chain 6"/>
    <property type="match status" value="1"/>
</dbReference>
<dbReference type="PANTHER" id="PTHR22878">
    <property type="entry name" value="DYNEIN HEAVY CHAIN 6, AXONEMAL-LIKE-RELATED"/>
    <property type="match status" value="1"/>
</dbReference>
<keyword evidence="6" id="KW-0547">Nucleotide-binding</keyword>
<evidence type="ECO:0000313" key="16">
    <source>
        <dbReference type="EMBL" id="JAP55393.1"/>
    </source>
</evidence>
<proteinExistence type="inferred from homology"/>
<dbReference type="Pfam" id="PF18198">
    <property type="entry name" value="AAA_lid_11"/>
    <property type="match status" value="1"/>
</dbReference>
<dbReference type="Gene3D" id="3.10.490.20">
    <property type="match status" value="1"/>
</dbReference>
<keyword evidence="5" id="KW-0677">Repeat</keyword>
<dbReference type="FunFam" id="1.10.8.720:FF:000007">
    <property type="entry name" value="Dynein axonemal heavy chain 6"/>
    <property type="match status" value="1"/>
</dbReference>
<dbReference type="InterPro" id="IPR027417">
    <property type="entry name" value="P-loop_NTPase"/>
</dbReference>
<dbReference type="InterPro" id="IPR003593">
    <property type="entry name" value="AAA+_ATPase"/>
</dbReference>
<dbReference type="InterPro" id="IPR024743">
    <property type="entry name" value="Dynein_HC_stalk"/>
</dbReference>
<dbReference type="Pfam" id="PF18199">
    <property type="entry name" value="Dynein_C"/>
    <property type="match status" value="1"/>
</dbReference>